<dbReference type="Gene3D" id="1.10.472.130">
    <property type="match status" value="1"/>
</dbReference>
<dbReference type="AlphaFoldDB" id="A0A7R9I1H2"/>
<dbReference type="Gene3D" id="3.40.50.300">
    <property type="entry name" value="P-loop containing nucleotide triphosphate hydrolases"/>
    <property type="match status" value="2"/>
</dbReference>
<dbReference type="GO" id="GO:0007018">
    <property type="term" value="P:microtubule-based movement"/>
    <property type="evidence" value="ECO:0007669"/>
    <property type="project" value="InterPro"/>
</dbReference>
<dbReference type="PANTHER" id="PTHR45703:SF1">
    <property type="entry name" value="DYNEINS HEAVY CHAIN"/>
    <property type="match status" value="1"/>
</dbReference>
<keyword evidence="1" id="KW-1133">Transmembrane helix</keyword>
<keyword evidence="1" id="KW-0472">Membrane</keyword>
<name>A0A7R9I1H2_9NEOP</name>
<sequence>MVTYWREHLPGVLANTFREYASSTTPDRRWIMFDGPVDAVWIENMNTVLDDNKKLCLMSGEIISEASLHDTCRQDTFDLLVLTLVMRSARVTLYSIILLPQMSDKMNLIFEPADLEQASPATVSRCGMIYMEPEMLGWRAFFTSYCNLLSEWILPEQLELIVELTEWLVPPLLNFTLLSELFAETSQLHLFHSFTTLLTCMLQDERQVSTVWLQCVFLFCLVWGIGAIMTWNSRKLFDEFLRSLLYGTNDTFPKPKVFKLAKNQLFPEKESVFDYVYDKRNNGMWIPWLETVDKTLSTLPSTAKVQDLIIQTTESACQTFFLRMFLTLKIPTLFVGPTGTGKSAIVLNYLMNLPKEKFLPNVVNFSARTTANMTQDIIMAKLDR</sequence>
<dbReference type="Pfam" id="PF12775">
    <property type="entry name" value="AAA_7"/>
    <property type="match status" value="1"/>
</dbReference>
<evidence type="ECO:0000313" key="3">
    <source>
        <dbReference type="EMBL" id="CAD7443932.1"/>
    </source>
</evidence>
<evidence type="ECO:0000256" key="1">
    <source>
        <dbReference type="SAM" id="Phobius"/>
    </source>
</evidence>
<dbReference type="EMBL" id="OD566411">
    <property type="protein sequence ID" value="CAD7443932.1"/>
    <property type="molecule type" value="Genomic_DNA"/>
</dbReference>
<protein>
    <recommendedName>
        <fullName evidence="2">Dynein heavy chain AAA 5 extension domain-containing protein</fullName>
    </recommendedName>
</protein>
<gene>
    <name evidence="3" type="ORF">TBIB3V08_LOCUS6325</name>
</gene>
<dbReference type="InterPro" id="IPR041466">
    <property type="entry name" value="Dynein_AAA5_ext"/>
</dbReference>
<proteinExistence type="predicted"/>
<dbReference type="GO" id="GO:0030286">
    <property type="term" value="C:dynein complex"/>
    <property type="evidence" value="ECO:0007669"/>
    <property type="project" value="InterPro"/>
</dbReference>
<reference evidence="3" key="1">
    <citation type="submission" date="2020-11" db="EMBL/GenBank/DDBJ databases">
        <authorList>
            <person name="Tran Van P."/>
        </authorList>
    </citation>
    <scope>NUCLEOTIDE SEQUENCE</scope>
</reference>
<evidence type="ECO:0000259" key="2">
    <source>
        <dbReference type="Pfam" id="PF17852"/>
    </source>
</evidence>
<accession>A0A7R9I1H2</accession>
<dbReference type="GO" id="GO:0045505">
    <property type="term" value="F:dynein intermediate chain binding"/>
    <property type="evidence" value="ECO:0007669"/>
    <property type="project" value="InterPro"/>
</dbReference>
<dbReference type="InterPro" id="IPR026983">
    <property type="entry name" value="DHC"/>
</dbReference>
<keyword evidence="1" id="KW-0812">Transmembrane</keyword>
<feature type="domain" description="Dynein heavy chain AAA 5 extension" evidence="2">
    <location>
        <begin position="163"/>
        <end position="289"/>
    </location>
</feature>
<organism evidence="3">
    <name type="scientific">Timema bartmani</name>
    <dbReference type="NCBI Taxonomy" id="61472"/>
    <lineage>
        <taxon>Eukaryota</taxon>
        <taxon>Metazoa</taxon>
        <taxon>Ecdysozoa</taxon>
        <taxon>Arthropoda</taxon>
        <taxon>Hexapoda</taxon>
        <taxon>Insecta</taxon>
        <taxon>Pterygota</taxon>
        <taxon>Neoptera</taxon>
        <taxon>Polyneoptera</taxon>
        <taxon>Phasmatodea</taxon>
        <taxon>Timematodea</taxon>
        <taxon>Timematoidea</taxon>
        <taxon>Timematidae</taxon>
        <taxon>Timema</taxon>
    </lineage>
</organism>
<dbReference type="InterPro" id="IPR027417">
    <property type="entry name" value="P-loop_NTPase"/>
</dbReference>
<dbReference type="PANTHER" id="PTHR45703">
    <property type="entry name" value="DYNEIN HEAVY CHAIN"/>
    <property type="match status" value="1"/>
</dbReference>
<dbReference type="Pfam" id="PF17852">
    <property type="entry name" value="Dynein_AAA_lid"/>
    <property type="match status" value="1"/>
</dbReference>
<dbReference type="GO" id="GO:0051959">
    <property type="term" value="F:dynein light intermediate chain binding"/>
    <property type="evidence" value="ECO:0007669"/>
    <property type="project" value="InterPro"/>
</dbReference>
<feature type="transmembrane region" description="Helical" evidence="1">
    <location>
        <begin position="211"/>
        <end position="232"/>
    </location>
</feature>